<comment type="caution">
    <text evidence="1">The sequence shown here is derived from an EMBL/GenBank/DDBJ whole genome shotgun (WGS) entry which is preliminary data.</text>
</comment>
<evidence type="ECO:0000313" key="1">
    <source>
        <dbReference type="EMBL" id="NPT59054.1"/>
    </source>
</evidence>
<reference evidence="1 2" key="1">
    <citation type="submission" date="2019-11" db="EMBL/GenBank/DDBJ databases">
        <title>Metabolism of dissolved organic matter in forest soils.</title>
        <authorList>
            <person name="Cyle K.T."/>
            <person name="Wilhelm R.C."/>
            <person name="Martinez C.E."/>
        </authorList>
    </citation>
    <scope>NUCLEOTIDE SEQUENCE [LARGE SCALE GENOMIC DNA]</scope>
    <source>
        <strain evidence="1 2">5N</strain>
    </source>
</reference>
<dbReference type="Proteomes" id="UP000655523">
    <property type="component" value="Unassembled WGS sequence"/>
</dbReference>
<evidence type="ECO:0000313" key="2">
    <source>
        <dbReference type="Proteomes" id="UP000655523"/>
    </source>
</evidence>
<sequence>MTDDQFRNRQMTVRVLDLCDECKTLREGVEARSCKSYWPSWSLSLASCEPCWESAKRTAAAEAEGLIIC</sequence>
<protein>
    <submittedName>
        <fullName evidence="1">Uncharacterized protein</fullName>
    </submittedName>
</protein>
<accession>A0A972SLB7</accession>
<proteinExistence type="predicted"/>
<name>A0A972SLB7_9BURK</name>
<organism evidence="1 2">
    <name type="scientific">Paraburkholderia elongata</name>
    <dbReference type="NCBI Taxonomy" id="2675747"/>
    <lineage>
        <taxon>Bacteria</taxon>
        <taxon>Pseudomonadati</taxon>
        <taxon>Pseudomonadota</taxon>
        <taxon>Betaproteobacteria</taxon>
        <taxon>Burkholderiales</taxon>
        <taxon>Burkholderiaceae</taxon>
        <taxon>Paraburkholderia</taxon>
    </lineage>
</organism>
<gene>
    <name evidence="1" type="ORF">GNZ13_31965</name>
</gene>
<keyword evidence="2" id="KW-1185">Reference proteome</keyword>
<dbReference type="EMBL" id="WOEZ01000185">
    <property type="protein sequence ID" value="NPT59054.1"/>
    <property type="molecule type" value="Genomic_DNA"/>
</dbReference>
<dbReference type="AlphaFoldDB" id="A0A972SLB7"/>
<dbReference type="RefSeq" id="WP_172172052.1">
    <property type="nucleotide sequence ID" value="NZ_WOEZ01000185.1"/>
</dbReference>